<evidence type="ECO:0000256" key="4">
    <source>
        <dbReference type="ARBA" id="ARBA00022777"/>
    </source>
</evidence>
<dbReference type="InterPro" id="IPR004358">
    <property type="entry name" value="Sig_transdc_His_kin-like_C"/>
</dbReference>
<dbReference type="PANTHER" id="PTHR42878:SF15">
    <property type="entry name" value="BACTERIOPHYTOCHROME"/>
    <property type="match status" value="1"/>
</dbReference>
<evidence type="ECO:0000256" key="1">
    <source>
        <dbReference type="ARBA" id="ARBA00000085"/>
    </source>
</evidence>
<keyword evidence="3" id="KW-0808">Transferase</keyword>
<dbReference type="CDD" id="cd19410">
    <property type="entry name" value="HK9-like_sensor"/>
    <property type="match status" value="1"/>
</dbReference>
<feature type="transmembrane region" description="Helical" evidence="5">
    <location>
        <begin position="182"/>
        <end position="201"/>
    </location>
</feature>
<dbReference type="InterPro" id="IPR036890">
    <property type="entry name" value="HATPase_C_sf"/>
</dbReference>
<evidence type="ECO:0000256" key="5">
    <source>
        <dbReference type="SAM" id="Phobius"/>
    </source>
</evidence>
<dbReference type="Pfam" id="PF05227">
    <property type="entry name" value="CHASE3"/>
    <property type="match status" value="1"/>
</dbReference>
<dbReference type="InterPro" id="IPR007891">
    <property type="entry name" value="CHASE3"/>
</dbReference>
<dbReference type="InterPro" id="IPR036097">
    <property type="entry name" value="HisK_dim/P_sf"/>
</dbReference>
<feature type="domain" description="Histidine kinase" evidence="6">
    <location>
        <begin position="235"/>
        <end position="466"/>
    </location>
</feature>
<dbReference type="SUPFAM" id="SSF47384">
    <property type="entry name" value="Homodimeric domain of signal transducing histidine kinase"/>
    <property type="match status" value="1"/>
</dbReference>
<evidence type="ECO:0000259" key="6">
    <source>
        <dbReference type="PROSITE" id="PS50109"/>
    </source>
</evidence>
<dbReference type="InterPro" id="IPR005467">
    <property type="entry name" value="His_kinase_dom"/>
</dbReference>
<evidence type="ECO:0000256" key="2">
    <source>
        <dbReference type="ARBA" id="ARBA00012438"/>
    </source>
</evidence>
<sequence>MKFRFQYIYFAFLLSFIILTVLSVLFYKRLMTSNQWANKVEHSYAVLYTLSEVDSHLKDAIGSERGFILTRDSSLLEPYLANSARIQPLLDSLRILAGNATREQRYIYQLKKVVSDRLLQIRVNINKAALEHESDLDLRLLQTKALMDDYYLVTSQLIQEQQLALDQANRQKENYQRNTPNLLFALFLFAAITFVVSFFFINRELRKRVLFQQQLQQQVGELNRANTELEQLTHTTSHHLQEPLRKIRTFTNQLMTRYKEKLPEDMNFLLTKIDASAEHMHGLTADMSNYSNLINTDERPVDVDLNYILLKVSEKMDEPLTLAQASLRITNNLPVIKGIPIQLALLFEQLIDNSLKFSRKDVPPQITITNEEVIGRKISDKILAVFGKTLYHRISIADNGMGFNNEFAEKIFELFQKLDSTRFPYQSKGIGLAMVQRIMVNHGGNVTATGIAGNGAVFYLYFPVPNR</sequence>
<comment type="catalytic activity">
    <reaction evidence="1">
        <text>ATP + protein L-histidine = ADP + protein N-phospho-L-histidine.</text>
        <dbReference type="EC" id="2.7.13.3"/>
    </reaction>
</comment>
<dbReference type="Gene3D" id="3.30.565.10">
    <property type="entry name" value="Histidine kinase-like ATPase, C-terminal domain"/>
    <property type="match status" value="1"/>
</dbReference>
<keyword evidence="5" id="KW-0472">Membrane</keyword>
<dbReference type="Pfam" id="PF02518">
    <property type="entry name" value="HATPase_c"/>
    <property type="match status" value="1"/>
</dbReference>
<dbReference type="EMBL" id="CP119311">
    <property type="protein sequence ID" value="WEK33482.1"/>
    <property type="molecule type" value="Genomic_DNA"/>
</dbReference>
<dbReference type="InterPro" id="IPR003594">
    <property type="entry name" value="HATPase_dom"/>
</dbReference>
<accession>A0AAJ5WPN5</accession>
<name>A0AAJ5WPN5_9BACT</name>
<evidence type="ECO:0000313" key="7">
    <source>
        <dbReference type="EMBL" id="WEK33482.1"/>
    </source>
</evidence>
<evidence type="ECO:0000256" key="3">
    <source>
        <dbReference type="ARBA" id="ARBA00022679"/>
    </source>
</evidence>
<protein>
    <recommendedName>
        <fullName evidence="2">histidine kinase</fullName>
        <ecNumber evidence="2">2.7.13.3</ecNumber>
    </recommendedName>
</protein>
<keyword evidence="5" id="KW-1133">Transmembrane helix</keyword>
<dbReference type="GO" id="GO:0030295">
    <property type="term" value="F:protein kinase activator activity"/>
    <property type="evidence" value="ECO:0007669"/>
    <property type="project" value="TreeGrafter"/>
</dbReference>
<dbReference type="GO" id="GO:0000156">
    <property type="term" value="F:phosphorelay response regulator activity"/>
    <property type="evidence" value="ECO:0007669"/>
    <property type="project" value="TreeGrafter"/>
</dbReference>
<gene>
    <name evidence="7" type="ORF">P0Y53_13405</name>
</gene>
<dbReference type="PANTHER" id="PTHR42878">
    <property type="entry name" value="TWO-COMPONENT HISTIDINE KINASE"/>
    <property type="match status" value="1"/>
</dbReference>
<evidence type="ECO:0000313" key="8">
    <source>
        <dbReference type="Proteomes" id="UP001220610"/>
    </source>
</evidence>
<organism evidence="7 8">
    <name type="scientific">Candidatus Pseudobacter hemicellulosilyticus</name>
    <dbReference type="NCBI Taxonomy" id="3121375"/>
    <lineage>
        <taxon>Bacteria</taxon>
        <taxon>Pseudomonadati</taxon>
        <taxon>Bacteroidota</taxon>
        <taxon>Chitinophagia</taxon>
        <taxon>Chitinophagales</taxon>
        <taxon>Chitinophagaceae</taxon>
        <taxon>Pseudobacter</taxon>
    </lineage>
</organism>
<proteinExistence type="predicted"/>
<keyword evidence="5" id="KW-0812">Transmembrane</keyword>
<dbReference type="Gene3D" id="1.10.287.130">
    <property type="match status" value="1"/>
</dbReference>
<dbReference type="PROSITE" id="PS50109">
    <property type="entry name" value="HIS_KIN"/>
    <property type="match status" value="1"/>
</dbReference>
<dbReference type="SUPFAM" id="SSF55874">
    <property type="entry name" value="ATPase domain of HSP90 chaperone/DNA topoisomerase II/histidine kinase"/>
    <property type="match status" value="1"/>
</dbReference>
<keyword evidence="4" id="KW-0418">Kinase</keyword>
<dbReference type="AlphaFoldDB" id="A0AAJ5WPN5"/>
<dbReference type="Proteomes" id="UP001220610">
    <property type="component" value="Chromosome"/>
</dbReference>
<dbReference type="GO" id="GO:0000155">
    <property type="term" value="F:phosphorelay sensor kinase activity"/>
    <property type="evidence" value="ECO:0007669"/>
    <property type="project" value="InterPro"/>
</dbReference>
<dbReference type="InterPro" id="IPR050351">
    <property type="entry name" value="BphY/WalK/GraS-like"/>
</dbReference>
<dbReference type="SMART" id="SM00387">
    <property type="entry name" value="HATPase_c"/>
    <property type="match status" value="1"/>
</dbReference>
<dbReference type="EC" id="2.7.13.3" evidence="2"/>
<reference evidence="7" key="1">
    <citation type="submission" date="2023-03" db="EMBL/GenBank/DDBJ databases">
        <title>Andean soil-derived lignocellulolytic bacterial consortium as a source of novel taxa and putative plastic-active enzymes.</title>
        <authorList>
            <person name="Diaz-Garcia L."/>
            <person name="Chuvochina M."/>
            <person name="Feuerriegel G."/>
            <person name="Bunk B."/>
            <person name="Sproer C."/>
            <person name="Streit W.R."/>
            <person name="Rodriguez L.M."/>
            <person name="Overmann J."/>
            <person name="Jimenez D.J."/>
        </authorList>
    </citation>
    <scope>NUCLEOTIDE SEQUENCE</scope>
    <source>
        <strain evidence="7">MAG 7</strain>
    </source>
</reference>
<feature type="transmembrane region" description="Helical" evidence="5">
    <location>
        <begin position="6"/>
        <end position="27"/>
    </location>
</feature>
<dbReference type="GO" id="GO:0007234">
    <property type="term" value="P:osmosensory signaling via phosphorelay pathway"/>
    <property type="evidence" value="ECO:0007669"/>
    <property type="project" value="TreeGrafter"/>
</dbReference>
<dbReference type="PRINTS" id="PR00344">
    <property type="entry name" value="BCTRLSENSOR"/>
</dbReference>